<evidence type="ECO:0000256" key="2">
    <source>
        <dbReference type="ARBA" id="ARBA00022737"/>
    </source>
</evidence>
<gene>
    <name evidence="7" type="ORF">psyc5s11_18630</name>
</gene>
<comment type="catalytic activity">
    <reaction evidence="6">
        <text>Hydrolysis of (1-&gt;4)-beta-linkages between N-acetylmuramic acid and N-acetyl-D-glucosamine residues in a peptidoglycan and between N-acetyl-D-glucosamine residues in chitodextrins.</text>
        <dbReference type="EC" id="3.2.1.17"/>
    </reaction>
</comment>
<evidence type="ECO:0000313" key="8">
    <source>
        <dbReference type="Proteomes" id="UP000824633"/>
    </source>
</evidence>
<sequence length="248" mass="28995">MGYIKGIDISNNNGNIDFSQAAADGVEYVYVKATEGKTFQDSKMEGFYNECKTNGLKVGAYHFLVSTSSPEAQAENFYKKIKDYEWDLIPMLDIETEFEGLCDFVIRFMKAFKELCPFQLGIYSYTSFISNLEDIQNIIKDYPFWEANYNNDPWNLPSNFFAFRIGHQYTENGEILGARGKCDVNSFTEDVLLKSIGITLGTWKNENNKWWYKHMDGSYTKESWEFIDGKWYLFDADGWMIYDWKQDE</sequence>
<keyword evidence="8" id="KW-1185">Reference proteome</keyword>
<dbReference type="EMBL" id="AP024849">
    <property type="protein sequence ID" value="BCZ45796.1"/>
    <property type="molecule type" value="Genomic_DNA"/>
</dbReference>
<keyword evidence="3 6" id="KW-0378">Hydrolase</keyword>
<dbReference type="PROSITE" id="PS00953">
    <property type="entry name" value="GLYCOSYL_HYDROL_F25_1"/>
    <property type="match status" value="1"/>
</dbReference>
<proteinExistence type="inferred from homology"/>
<evidence type="ECO:0000256" key="4">
    <source>
        <dbReference type="ARBA" id="ARBA00023295"/>
    </source>
</evidence>
<organism evidence="7 8">
    <name type="scientific">Clostridium gelidum</name>
    <dbReference type="NCBI Taxonomy" id="704125"/>
    <lineage>
        <taxon>Bacteria</taxon>
        <taxon>Bacillati</taxon>
        <taxon>Bacillota</taxon>
        <taxon>Clostridia</taxon>
        <taxon>Eubacteriales</taxon>
        <taxon>Clostridiaceae</taxon>
        <taxon>Clostridium</taxon>
    </lineage>
</organism>
<dbReference type="InterPro" id="IPR008270">
    <property type="entry name" value="Glyco_hydro_25_AS"/>
</dbReference>
<accession>A0ABM7T1K1</accession>
<dbReference type="PROSITE" id="PS51904">
    <property type="entry name" value="GLYCOSYL_HYDROL_F25_2"/>
    <property type="match status" value="1"/>
</dbReference>
<dbReference type="EC" id="3.2.1.17" evidence="6"/>
<dbReference type="Proteomes" id="UP000824633">
    <property type="component" value="Chromosome"/>
</dbReference>
<dbReference type="InterPro" id="IPR002053">
    <property type="entry name" value="Glyco_hydro_25"/>
</dbReference>
<evidence type="ECO:0000256" key="6">
    <source>
        <dbReference type="RuleBase" id="RU361176"/>
    </source>
</evidence>
<feature type="repeat" description="Cell wall-binding" evidence="5">
    <location>
        <begin position="221"/>
        <end position="240"/>
    </location>
</feature>
<dbReference type="InterPro" id="IPR017853">
    <property type="entry name" value="GH"/>
</dbReference>
<dbReference type="InterPro" id="IPR018077">
    <property type="entry name" value="Glyco_hydro_fam25_subgr"/>
</dbReference>
<comment type="similarity">
    <text evidence="1 6">Belongs to the glycosyl hydrolase 25 family.</text>
</comment>
<keyword evidence="4 6" id="KW-0326">Glycosidase</keyword>
<dbReference type="PANTHER" id="PTHR34135">
    <property type="entry name" value="LYSOZYME"/>
    <property type="match status" value="1"/>
</dbReference>
<evidence type="ECO:0000256" key="1">
    <source>
        <dbReference type="ARBA" id="ARBA00010646"/>
    </source>
</evidence>
<dbReference type="Gene3D" id="2.10.270.10">
    <property type="entry name" value="Cholin Binding"/>
    <property type="match status" value="1"/>
</dbReference>
<dbReference type="SUPFAM" id="SSF51445">
    <property type="entry name" value="(Trans)glycosidases"/>
    <property type="match status" value="1"/>
</dbReference>
<evidence type="ECO:0000256" key="3">
    <source>
        <dbReference type="ARBA" id="ARBA00022801"/>
    </source>
</evidence>
<dbReference type="PANTHER" id="PTHR34135:SF2">
    <property type="entry name" value="LYSOZYME"/>
    <property type="match status" value="1"/>
</dbReference>
<name>A0ABM7T1K1_9CLOT</name>
<evidence type="ECO:0000313" key="7">
    <source>
        <dbReference type="EMBL" id="BCZ45796.1"/>
    </source>
</evidence>
<reference evidence="8" key="1">
    <citation type="submission" date="2021-07" db="EMBL/GenBank/DDBJ databases">
        <title>Complete genome sequencing of a Clostridium isolate.</title>
        <authorList>
            <person name="Ueki A."/>
            <person name="Tonouchi A."/>
        </authorList>
    </citation>
    <scope>NUCLEOTIDE SEQUENCE [LARGE SCALE GENOMIC DNA]</scope>
    <source>
        <strain evidence="8">C5S11</strain>
    </source>
</reference>
<dbReference type="InterPro" id="IPR018337">
    <property type="entry name" value="Cell_wall/Cho-bd_repeat"/>
</dbReference>
<dbReference type="SUPFAM" id="SSF69360">
    <property type="entry name" value="Cell wall binding repeat"/>
    <property type="match status" value="1"/>
</dbReference>
<dbReference type="PROSITE" id="PS51170">
    <property type="entry name" value="CW"/>
    <property type="match status" value="1"/>
</dbReference>
<evidence type="ECO:0000256" key="5">
    <source>
        <dbReference type="PROSITE-ProRule" id="PRU00591"/>
    </source>
</evidence>
<keyword evidence="2" id="KW-0677">Repeat</keyword>
<dbReference type="SMART" id="SM00641">
    <property type="entry name" value="Glyco_25"/>
    <property type="match status" value="1"/>
</dbReference>
<dbReference type="CDD" id="cd06525">
    <property type="entry name" value="GH25_Lyc-like"/>
    <property type="match status" value="1"/>
</dbReference>
<dbReference type="Gene3D" id="3.20.20.80">
    <property type="entry name" value="Glycosidases"/>
    <property type="match status" value="1"/>
</dbReference>
<dbReference type="Pfam" id="PF01183">
    <property type="entry name" value="Glyco_hydro_25"/>
    <property type="match status" value="1"/>
</dbReference>
<dbReference type="RefSeq" id="WP_311196422.1">
    <property type="nucleotide sequence ID" value="NZ_AP024849.1"/>
</dbReference>
<protein>
    <recommendedName>
        <fullName evidence="6">Lysozyme</fullName>
        <ecNumber evidence="6">3.2.1.17</ecNumber>
    </recommendedName>
</protein>